<dbReference type="EMBL" id="CAJOBE010012431">
    <property type="protein sequence ID" value="CAF4149175.1"/>
    <property type="molecule type" value="Genomic_DNA"/>
</dbReference>
<organism evidence="3 5">
    <name type="scientific">Rotaria sordida</name>
    <dbReference type="NCBI Taxonomy" id="392033"/>
    <lineage>
        <taxon>Eukaryota</taxon>
        <taxon>Metazoa</taxon>
        <taxon>Spiralia</taxon>
        <taxon>Gnathifera</taxon>
        <taxon>Rotifera</taxon>
        <taxon>Eurotatoria</taxon>
        <taxon>Bdelloidea</taxon>
        <taxon>Philodinida</taxon>
        <taxon>Philodinidae</taxon>
        <taxon>Rotaria</taxon>
    </lineage>
</organism>
<dbReference type="SUPFAM" id="SSF52540">
    <property type="entry name" value="P-loop containing nucleoside triphosphate hydrolases"/>
    <property type="match status" value="1"/>
</dbReference>
<feature type="domain" description="G" evidence="1">
    <location>
        <begin position="6"/>
        <end position="129"/>
    </location>
</feature>
<evidence type="ECO:0000313" key="5">
    <source>
        <dbReference type="Proteomes" id="UP000663889"/>
    </source>
</evidence>
<evidence type="ECO:0000313" key="4">
    <source>
        <dbReference type="EMBL" id="CAF4149175.1"/>
    </source>
</evidence>
<sequence>MSEAYNVVIFGESGVGKSSIINMLFNKDIADTSDAAIGCTFETKLYKGSRDGYSFNIYDTAGLNESDRGRVKPDQAVGNLMKLVRHLEEGIHLLIMCMKKGRVNSAIANNYQLFYDGIFGKNVPIILVVTHCELDDPIDSWKTKNKSLLKSNFKMDFNDIICVTTLNKGKHALKFQEEYNTSREALGSAILKNALEKPWIIGNFADFIMVMMKRIWNIIAAYFNFPKLPLNNIIYSIFQKLGFSDKEATEKANKLVDDLKQNDMAIQVVHVDDENNE</sequence>
<dbReference type="OrthoDB" id="8954335at2759"/>
<evidence type="ECO:0000313" key="3">
    <source>
        <dbReference type="EMBL" id="CAF1518764.1"/>
    </source>
</evidence>
<accession>A0A815UP67</accession>
<dbReference type="InterPro" id="IPR006073">
    <property type="entry name" value="GTP-bd"/>
</dbReference>
<evidence type="ECO:0000313" key="2">
    <source>
        <dbReference type="EMBL" id="CAF1454698.1"/>
    </source>
</evidence>
<gene>
    <name evidence="4" type="ORF">FNK824_LOCUS33593</name>
    <name evidence="2" type="ORF">RFH988_LOCUS36908</name>
    <name evidence="3" type="ORF">SEV965_LOCUS36922</name>
</gene>
<name>A0A815UP67_9BILA</name>
<dbReference type="Proteomes" id="UP000663882">
    <property type="component" value="Unassembled WGS sequence"/>
</dbReference>
<dbReference type="CDD" id="cd00882">
    <property type="entry name" value="Ras_like_GTPase"/>
    <property type="match status" value="1"/>
</dbReference>
<dbReference type="PRINTS" id="PR00449">
    <property type="entry name" value="RASTRNSFRMNG"/>
</dbReference>
<reference evidence="3" key="1">
    <citation type="submission" date="2021-02" db="EMBL/GenBank/DDBJ databases">
        <authorList>
            <person name="Nowell W R."/>
        </authorList>
    </citation>
    <scope>NUCLEOTIDE SEQUENCE</scope>
</reference>
<dbReference type="Gene3D" id="3.40.50.300">
    <property type="entry name" value="P-loop containing nucleotide triphosphate hydrolases"/>
    <property type="match status" value="1"/>
</dbReference>
<dbReference type="InterPro" id="IPR025662">
    <property type="entry name" value="Sigma_54_int_dom_ATP-bd_1"/>
</dbReference>
<comment type="caution">
    <text evidence="3">The sequence shown here is derived from an EMBL/GenBank/DDBJ whole genome shotgun (WGS) entry which is preliminary data.</text>
</comment>
<evidence type="ECO:0000259" key="1">
    <source>
        <dbReference type="Pfam" id="PF01926"/>
    </source>
</evidence>
<dbReference type="EMBL" id="CAJNOO010006761">
    <property type="protein sequence ID" value="CAF1454698.1"/>
    <property type="molecule type" value="Genomic_DNA"/>
</dbReference>
<dbReference type="Proteomes" id="UP000663874">
    <property type="component" value="Unassembled WGS sequence"/>
</dbReference>
<dbReference type="InterPro" id="IPR027417">
    <property type="entry name" value="P-loop_NTPase"/>
</dbReference>
<dbReference type="Proteomes" id="UP000663889">
    <property type="component" value="Unassembled WGS sequence"/>
</dbReference>
<dbReference type="EMBL" id="CAJNOU010007102">
    <property type="protein sequence ID" value="CAF1518764.1"/>
    <property type="molecule type" value="Genomic_DNA"/>
</dbReference>
<dbReference type="GO" id="GO:0005525">
    <property type="term" value="F:GTP binding"/>
    <property type="evidence" value="ECO:0007669"/>
    <property type="project" value="InterPro"/>
</dbReference>
<dbReference type="AlphaFoldDB" id="A0A815UP67"/>
<dbReference type="PROSITE" id="PS00675">
    <property type="entry name" value="SIGMA54_INTERACT_1"/>
    <property type="match status" value="1"/>
</dbReference>
<dbReference type="Pfam" id="PF01926">
    <property type="entry name" value="MMR_HSR1"/>
    <property type="match status" value="1"/>
</dbReference>
<protein>
    <recommendedName>
        <fullName evidence="1">G domain-containing protein</fullName>
    </recommendedName>
</protein>
<proteinExistence type="predicted"/>